<evidence type="ECO:0000256" key="1">
    <source>
        <dbReference type="ARBA" id="ARBA00008874"/>
    </source>
</evidence>
<name>A0AAV4XI45_CAEEX</name>
<dbReference type="GO" id="GO:0008349">
    <property type="term" value="F:MAP kinase kinase kinase kinase activity"/>
    <property type="evidence" value="ECO:0007669"/>
    <property type="project" value="TreeGrafter"/>
</dbReference>
<comment type="similarity">
    <text evidence="1">Belongs to the protein kinase superfamily. STE Ser/Thr protein kinase family. STE20 subfamily.</text>
</comment>
<evidence type="ECO:0000259" key="4">
    <source>
        <dbReference type="PROSITE" id="PS50011"/>
    </source>
</evidence>
<dbReference type="GO" id="GO:0005737">
    <property type="term" value="C:cytoplasm"/>
    <property type="evidence" value="ECO:0007669"/>
    <property type="project" value="TreeGrafter"/>
</dbReference>
<keyword evidence="3" id="KW-0067">ATP-binding</keyword>
<dbReference type="PANTHER" id="PTHR48012:SF18">
    <property type="entry name" value="HAPPYHOUR, ISOFORM A"/>
    <property type="match status" value="1"/>
</dbReference>
<evidence type="ECO:0000256" key="3">
    <source>
        <dbReference type="ARBA" id="ARBA00022840"/>
    </source>
</evidence>
<proteinExistence type="inferred from homology"/>
<dbReference type="InterPro" id="IPR050629">
    <property type="entry name" value="STE20/SPS1-PAK"/>
</dbReference>
<dbReference type="Gene3D" id="1.10.510.10">
    <property type="entry name" value="Transferase(Phosphotransferase) domain 1"/>
    <property type="match status" value="1"/>
</dbReference>
<comment type="caution">
    <text evidence="5">The sequence shown here is derived from an EMBL/GenBank/DDBJ whole genome shotgun (WGS) entry which is preliminary data.</text>
</comment>
<dbReference type="PANTHER" id="PTHR48012">
    <property type="entry name" value="STERILE20-LIKE KINASE, ISOFORM B-RELATED"/>
    <property type="match status" value="1"/>
</dbReference>
<dbReference type="InterPro" id="IPR011009">
    <property type="entry name" value="Kinase-like_dom_sf"/>
</dbReference>
<dbReference type="EMBL" id="BPLR01017746">
    <property type="protein sequence ID" value="GIY94118.1"/>
    <property type="molecule type" value="Genomic_DNA"/>
</dbReference>
<accession>A0AAV4XI45</accession>
<dbReference type="PROSITE" id="PS50011">
    <property type="entry name" value="PROTEIN_KINASE_DOM"/>
    <property type="match status" value="1"/>
</dbReference>
<keyword evidence="6" id="KW-1185">Reference proteome</keyword>
<dbReference type="SUPFAM" id="SSF56112">
    <property type="entry name" value="Protein kinase-like (PK-like)"/>
    <property type="match status" value="1"/>
</dbReference>
<reference evidence="5 6" key="1">
    <citation type="submission" date="2021-06" db="EMBL/GenBank/DDBJ databases">
        <title>Caerostris extrusa draft genome.</title>
        <authorList>
            <person name="Kono N."/>
            <person name="Arakawa K."/>
        </authorList>
    </citation>
    <scope>NUCLEOTIDE SEQUENCE [LARGE SCALE GENOMIC DNA]</scope>
</reference>
<feature type="domain" description="Protein kinase" evidence="4">
    <location>
        <begin position="1"/>
        <end position="88"/>
    </location>
</feature>
<evidence type="ECO:0000256" key="2">
    <source>
        <dbReference type="ARBA" id="ARBA00022741"/>
    </source>
</evidence>
<evidence type="ECO:0000313" key="5">
    <source>
        <dbReference type="EMBL" id="GIY94118.1"/>
    </source>
</evidence>
<dbReference type="AlphaFoldDB" id="A0AAV4XI45"/>
<evidence type="ECO:0000313" key="6">
    <source>
        <dbReference type="Proteomes" id="UP001054945"/>
    </source>
</evidence>
<dbReference type="InterPro" id="IPR000719">
    <property type="entry name" value="Prot_kinase_dom"/>
</dbReference>
<dbReference type="Proteomes" id="UP001054945">
    <property type="component" value="Unassembled WGS sequence"/>
</dbReference>
<protein>
    <recommendedName>
        <fullName evidence="4">Protein kinase domain-containing protein</fullName>
    </recommendedName>
</protein>
<keyword evidence="2" id="KW-0547">Nucleotide-binding</keyword>
<dbReference type="GO" id="GO:0005524">
    <property type="term" value="F:ATP binding"/>
    <property type="evidence" value="ECO:0007669"/>
    <property type="project" value="UniProtKB-KW"/>
</dbReference>
<organism evidence="5 6">
    <name type="scientific">Caerostris extrusa</name>
    <name type="common">Bark spider</name>
    <name type="synonym">Caerostris bankana</name>
    <dbReference type="NCBI Taxonomy" id="172846"/>
    <lineage>
        <taxon>Eukaryota</taxon>
        <taxon>Metazoa</taxon>
        <taxon>Ecdysozoa</taxon>
        <taxon>Arthropoda</taxon>
        <taxon>Chelicerata</taxon>
        <taxon>Arachnida</taxon>
        <taxon>Araneae</taxon>
        <taxon>Araneomorphae</taxon>
        <taxon>Entelegynae</taxon>
        <taxon>Araneoidea</taxon>
        <taxon>Araneidae</taxon>
        <taxon>Caerostris</taxon>
    </lineage>
</organism>
<feature type="non-terminal residue" evidence="5">
    <location>
        <position position="1"/>
    </location>
</feature>
<gene>
    <name evidence="5" type="primary">Map4k3</name>
    <name evidence="5" type="ORF">CEXT_75151</name>
</gene>
<sequence length="255" mass="28828">LLSIGWLQKLQLKGKGGYNQQCDIWAVGVTSIELAELQPPMFDLHLCELFVSNVKVRTPVFHHFVKVALTKNPKKRPTAERLLQHPFVQGDLGKHLARELLEKFSNPQHNFTDLEPDDEGVLMNVPQRIPSKQSGRTRQKHSQNLIVMTKLYSVCMAVIGDFTVLVLIVREHLQHLSSVCCLNLPSNKVAKGFQSLCKNDSEGHAAYDVSQAWGISEEPTVEPEYDLATAWMEQDLDSDVICKSLLEVVDEELFR</sequence>